<evidence type="ECO:0000256" key="2">
    <source>
        <dbReference type="ARBA" id="ARBA00022679"/>
    </source>
</evidence>
<dbReference type="PANTHER" id="PTHR11926:SF1560">
    <property type="entry name" value="UDP-GLYCOSYLTRANSFERASE 74E1-RELATED"/>
    <property type="match status" value="1"/>
</dbReference>
<evidence type="ECO:0000313" key="6">
    <source>
        <dbReference type="Proteomes" id="UP001291926"/>
    </source>
</evidence>
<organism evidence="5 6">
    <name type="scientific">Penstemon davidsonii</name>
    <dbReference type="NCBI Taxonomy" id="160366"/>
    <lineage>
        <taxon>Eukaryota</taxon>
        <taxon>Viridiplantae</taxon>
        <taxon>Streptophyta</taxon>
        <taxon>Embryophyta</taxon>
        <taxon>Tracheophyta</taxon>
        <taxon>Spermatophyta</taxon>
        <taxon>Magnoliopsida</taxon>
        <taxon>eudicotyledons</taxon>
        <taxon>Gunneridae</taxon>
        <taxon>Pentapetalae</taxon>
        <taxon>asterids</taxon>
        <taxon>lamiids</taxon>
        <taxon>Lamiales</taxon>
        <taxon>Plantaginaceae</taxon>
        <taxon>Cheloneae</taxon>
        <taxon>Penstemon</taxon>
    </lineage>
</organism>
<gene>
    <name evidence="5" type="ORF">RD792_009777</name>
</gene>
<keyword evidence="3" id="KW-0328">Glycosyltransferase</keyword>
<dbReference type="EC" id="2.4.1.-" evidence="4"/>
<sequence>MGKQEIATKAHILAIPFPLQGHINPMVQLCKRLVSKGIHVTLLTTASISTTLQIPTGTNPIDIETVPDSNVKETEHLDLYEIFIQSFRASITCGISEIIQKHRKNLKAILYDSLIPWTLDIAHEEGLKGAVLFTQPCTVCSVFYHSHKGTLEISNNDQDFEVSLPGMPVFRVKDLPSLAVDSSSNPSILRLLVDQFSTFEKADWRLFNTFNKLEHEILKWMENQCPILSIGPTIPSMYIDKRIQDNYDYGLNLFKPSSESCMTWLDAKEDHSVVYISFGSLVKLGEKQMEELARGLIDSKRNFLWVIRDPNESDLFQDLTSSPTKQGLIVNWCTQLEVLSHRAIGCFITHCGWNSTLEALSLGVPMVAMPQWTDQMTNAKLITDVWRIGIRVRIDENGIVTRDEIAACVKDVMEGDEIRRNAIHLKNLAIESVSEGGSSDMNVTNFVMQVLST</sequence>
<dbReference type="InterPro" id="IPR002213">
    <property type="entry name" value="UDP_glucos_trans"/>
</dbReference>
<dbReference type="SUPFAM" id="SSF53756">
    <property type="entry name" value="UDP-Glycosyltransferase/glycogen phosphorylase"/>
    <property type="match status" value="1"/>
</dbReference>
<dbReference type="CDD" id="cd03784">
    <property type="entry name" value="GT1_Gtf-like"/>
    <property type="match status" value="1"/>
</dbReference>
<dbReference type="Gene3D" id="3.40.50.2000">
    <property type="entry name" value="Glycogen Phosphorylase B"/>
    <property type="match status" value="2"/>
</dbReference>
<dbReference type="EMBL" id="JAYDYQ010002534">
    <property type="protein sequence ID" value="KAK4482613.1"/>
    <property type="molecule type" value="Genomic_DNA"/>
</dbReference>
<dbReference type="PANTHER" id="PTHR11926">
    <property type="entry name" value="GLUCOSYL/GLUCURONOSYL TRANSFERASES"/>
    <property type="match status" value="1"/>
</dbReference>
<evidence type="ECO:0000256" key="1">
    <source>
        <dbReference type="ARBA" id="ARBA00009995"/>
    </source>
</evidence>
<evidence type="ECO:0000256" key="4">
    <source>
        <dbReference type="RuleBase" id="RU362057"/>
    </source>
</evidence>
<comment type="caution">
    <text evidence="5">The sequence shown here is derived from an EMBL/GenBank/DDBJ whole genome shotgun (WGS) entry which is preliminary data.</text>
</comment>
<dbReference type="InterPro" id="IPR035595">
    <property type="entry name" value="UDP_glycos_trans_CS"/>
</dbReference>
<dbReference type="PROSITE" id="PS00375">
    <property type="entry name" value="UDPGT"/>
    <property type="match status" value="1"/>
</dbReference>
<accession>A0ABR0D024</accession>
<reference evidence="5 6" key="1">
    <citation type="journal article" date="2023" name="bioRxiv">
        <title>Genome report: Whole genome sequence and annotation of Penstemon davidsonii.</title>
        <authorList>
            <person name="Ostevik K.L."/>
            <person name="Alabady M."/>
            <person name="Zhang M."/>
            <person name="Rausher M.D."/>
        </authorList>
    </citation>
    <scope>NUCLEOTIDE SEQUENCE [LARGE SCALE GENOMIC DNA]</scope>
    <source>
        <strain evidence="5">DNT005</strain>
        <tissue evidence="5">Whole leaf</tissue>
    </source>
</reference>
<protein>
    <recommendedName>
        <fullName evidence="4">Glycosyltransferase</fullName>
        <ecNumber evidence="4">2.4.1.-</ecNumber>
    </recommendedName>
</protein>
<dbReference type="Pfam" id="PF00201">
    <property type="entry name" value="UDPGT"/>
    <property type="match status" value="1"/>
</dbReference>
<keyword evidence="2 3" id="KW-0808">Transferase</keyword>
<proteinExistence type="inferred from homology"/>
<evidence type="ECO:0000256" key="3">
    <source>
        <dbReference type="RuleBase" id="RU003718"/>
    </source>
</evidence>
<evidence type="ECO:0000313" key="5">
    <source>
        <dbReference type="EMBL" id="KAK4482613.1"/>
    </source>
</evidence>
<name>A0ABR0D024_9LAMI</name>
<keyword evidence="6" id="KW-1185">Reference proteome</keyword>
<dbReference type="Proteomes" id="UP001291926">
    <property type="component" value="Unassembled WGS sequence"/>
</dbReference>
<comment type="similarity">
    <text evidence="1 3">Belongs to the UDP-glycosyltransferase family.</text>
</comment>